<feature type="domain" description="RNA polymerase sigma factor 70 region 4 type 2" evidence="7">
    <location>
        <begin position="107"/>
        <end position="158"/>
    </location>
</feature>
<evidence type="ECO:0000313" key="9">
    <source>
        <dbReference type="Proteomes" id="UP000029507"/>
    </source>
</evidence>
<dbReference type="CDD" id="cd06171">
    <property type="entry name" value="Sigma70_r4"/>
    <property type="match status" value="1"/>
</dbReference>
<dbReference type="STRING" id="169760.PSTEL_04665"/>
<evidence type="ECO:0000256" key="3">
    <source>
        <dbReference type="ARBA" id="ARBA00023082"/>
    </source>
</evidence>
<keyword evidence="9" id="KW-1185">Reference proteome</keyword>
<reference evidence="8 9" key="1">
    <citation type="submission" date="2014-08" db="EMBL/GenBank/DDBJ databases">
        <title>Comparative genomics of the Paenibacillus odorifer group.</title>
        <authorList>
            <person name="den Bakker H.C."/>
            <person name="Tsai Y.-C."/>
            <person name="Martin N."/>
            <person name="Korlach J."/>
            <person name="Wiedmann M."/>
        </authorList>
    </citation>
    <scope>NUCLEOTIDE SEQUENCE [LARGE SCALE GENOMIC DNA]</scope>
    <source>
        <strain evidence="8 9">DSM 14472</strain>
    </source>
</reference>
<evidence type="ECO:0000256" key="4">
    <source>
        <dbReference type="ARBA" id="ARBA00023125"/>
    </source>
</evidence>
<dbReference type="InterPro" id="IPR013325">
    <property type="entry name" value="RNA_pol_sigma_r2"/>
</dbReference>
<sequence length="177" mass="20766">MVDHPGSRIEQWFRAYSNDVYRFLVYYTGRTDLDDLVQETFIRALKAIRHTEVENPKTWLLSIARNAAIDDRRRARLIGWLPDTVLQHMVSRDRTPEESLELSEDKRMLYDLINRLKRSYRDVLILRGIKGLSSKETAEVLGWSESKVNVTMHRAMKAVQHKRKISGSEVIRDAVIR</sequence>
<dbReference type="Pfam" id="PF04542">
    <property type="entry name" value="Sigma70_r2"/>
    <property type="match status" value="1"/>
</dbReference>
<dbReference type="HOGENOM" id="CLU_047691_3_4_9"/>
<dbReference type="EMBL" id="CP009286">
    <property type="protein sequence ID" value="AIQ62498.1"/>
    <property type="molecule type" value="Genomic_DNA"/>
</dbReference>
<keyword evidence="3" id="KW-0731">Sigma factor</keyword>
<dbReference type="InterPro" id="IPR036388">
    <property type="entry name" value="WH-like_DNA-bd_sf"/>
</dbReference>
<evidence type="ECO:0000313" key="8">
    <source>
        <dbReference type="EMBL" id="AIQ62498.1"/>
    </source>
</evidence>
<dbReference type="RefSeq" id="WP_038693749.1">
    <property type="nucleotide sequence ID" value="NZ_CP009286.1"/>
</dbReference>
<gene>
    <name evidence="8" type="ORF">PSTEL_04665</name>
</gene>
<dbReference type="PANTHER" id="PTHR43133">
    <property type="entry name" value="RNA POLYMERASE ECF-TYPE SIGMA FACTO"/>
    <property type="match status" value="1"/>
</dbReference>
<protein>
    <submittedName>
        <fullName evidence="8">RNA polymerase</fullName>
    </submittedName>
</protein>
<dbReference type="Gene3D" id="1.10.1740.10">
    <property type="match status" value="1"/>
</dbReference>
<dbReference type="Pfam" id="PF08281">
    <property type="entry name" value="Sigma70_r4_2"/>
    <property type="match status" value="1"/>
</dbReference>
<keyword evidence="5" id="KW-0804">Transcription</keyword>
<accession>A0A089LTF6</accession>
<evidence type="ECO:0000259" key="7">
    <source>
        <dbReference type="Pfam" id="PF08281"/>
    </source>
</evidence>
<evidence type="ECO:0000256" key="5">
    <source>
        <dbReference type="ARBA" id="ARBA00023163"/>
    </source>
</evidence>
<dbReference type="KEGG" id="pste:PSTEL_04665"/>
<comment type="similarity">
    <text evidence="1">Belongs to the sigma-70 factor family. ECF subfamily.</text>
</comment>
<dbReference type="Gene3D" id="1.10.10.10">
    <property type="entry name" value="Winged helix-like DNA-binding domain superfamily/Winged helix DNA-binding domain"/>
    <property type="match status" value="1"/>
</dbReference>
<name>A0A089LTF6_9BACL</name>
<evidence type="ECO:0000256" key="1">
    <source>
        <dbReference type="ARBA" id="ARBA00010641"/>
    </source>
</evidence>
<feature type="domain" description="RNA polymerase sigma-70 region 2" evidence="6">
    <location>
        <begin position="13"/>
        <end position="76"/>
    </location>
</feature>
<dbReference type="Proteomes" id="UP000029507">
    <property type="component" value="Chromosome"/>
</dbReference>
<dbReference type="GO" id="GO:0003677">
    <property type="term" value="F:DNA binding"/>
    <property type="evidence" value="ECO:0007669"/>
    <property type="project" value="UniProtKB-KW"/>
</dbReference>
<organism evidence="8 9">
    <name type="scientific">Paenibacillus stellifer</name>
    <dbReference type="NCBI Taxonomy" id="169760"/>
    <lineage>
        <taxon>Bacteria</taxon>
        <taxon>Bacillati</taxon>
        <taxon>Bacillota</taxon>
        <taxon>Bacilli</taxon>
        <taxon>Bacillales</taxon>
        <taxon>Paenibacillaceae</taxon>
        <taxon>Paenibacillus</taxon>
    </lineage>
</organism>
<dbReference type="GO" id="GO:0006352">
    <property type="term" value="P:DNA-templated transcription initiation"/>
    <property type="evidence" value="ECO:0007669"/>
    <property type="project" value="InterPro"/>
</dbReference>
<dbReference type="OrthoDB" id="9794508at2"/>
<dbReference type="SUPFAM" id="SSF88946">
    <property type="entry name" value="Sigma2 domain of RNA polymerase sigma factors"/>
    <property type="match status" value="1"/>
</dbReference>
<evidence type="ECO:0000259" key="6">
    <source>
        <dbReference type="Pfam" id="PF04542"/>
    </source>
</evidence>
<dbReference type="InterPro" id="IPR014284">
    <property type="entry name" value="RNA_pol_sigma-70_dom"/>
</dbReference>
<dbReference type="PANTHER" id="PTHR43133:SF8">
    <property type="entry name" value="RNA POLYMERASE SIGMA FACTOR HI_1459-RELATED"/>
    <property type="match status" value="1"/>
</dbReference>
<dbReference type="InterPro" id="IPR013249">
    <property type="entry name" value="RNA_pol_sigma70_r4_t2"/>
</dbReference>
<dbReference type="GO" id="GO:0016987">
    <property type="term" value="F:sigma factor activity"/>
    <property type="evidence" value="ECO:0007669"/>
    <property type="project" value="UniProtKB-KW"/>
</dbReference>
<dbReference type="NCBIfam" id="TIGR02937">
    <property type="entry name" value="sigma70-ECF"/>
    <property type="match status" value="1"/>
</dbReference>
<dbReference type="SUPFAM" id="SSF88659">
    <property type="entry name" value="Sigma3 and sigma4 domains of RNA polymerase sigma factors"/>
    <property type="match status" value="1"/>
</dbReference>
<proteinExistence type="inferred from homology"/>
<keyword evidence="2" id="KW-0805">Transcription regulation</keyword>
<dbReference type="InterPro" id="IPR013324">
    <property type="entry name" value="RNA_pol_sigma_r3/r4-like"/>
</dbReference>
<evidence type="ECO:0000256" key="2">
    <source>
        <dbReference type="ARBA" id="ARBA00023015"/>
    </source>
</evidence>
<dbReference type="InterPro" id="IPR007627">
    <property type="entry name" value="RNA_pol_sigma70_r2"/>
</dbReference>
<keyword evidence="4" id="KW-0238">DNA-binding</keyword>
<dbReference type="AlphaFoldDB" id="A0A089LTF6"/>
<dbReference type="InterPro" id="IPR039425">
    <property type="entry name" value="RNA_pol_sigma-70-like"/>
</dbReference>